<proteinExistence type="predicted"/>
<evidence type="ECO:0000313" key="1">
    <source>
        <dbReference type="EMBL" id="CBY92807.1"/>
    </source>
</evidence>
<dbReference type="HOGENOM" id="CLU_2494562_0_0_14"/>
<name>E8ZI36_MYCHL</name>
<dbReference type="Proteomes" id="UP000008637">
    <property type="component" value="Chromosome"/>
</dbReference>
<dbReference type="EMBL" id="FR773153">
    <property type="protein sequence ID" value="CBY92807.1"/>
    <property type="molecule type" value="Genomic_DNA"/>
</dbReference>
<accession>E8ZI36</accession>
<gene>
    <name evidence="1" type="ordered locus">HF1_07990</name>
</gene>
<reference evidence="1 2" key="1">
    <citation type="journal article" date="2011" name="J. Bacteriol.">
        <title>Complete genome sequence of Mycoplasma haemofelis, a hemotropic mycoplasma.</title>
        <authorList>
            <person name="Barker E.N."/>
            <person name="Helps C.R."/>
            <person name="Peters I.R."/>
            <person name="Darby A.C."/>
            <person name="Radford A.D."/>
            <person name="Tasker S."/>
        </authorList>
    </citation>
    <scope>NUCLEOTIDE SEQUENCE [LARGE SCALE GENOMIC DNA]</scope>
    <source>
        <strain evidence="1 2">Langford 1</strain>
    </source>
</reference>
<keyword evidence="2" id="KW-1185">Reference proteome</keyword>
<protein>
    <submittedName>
        <fullName evidence="1">Uncharacterized protein</fullName>
    </submittedName>
</protein>
<organism evidence="1 2">
    <name type="scientific">Mycoplasma haemofelis (strain Langford 1)</name>
    <name type="common">Haemobartonella felis</name>
    <dbReference type="NCBI Taxonomy" id="941640"/>
    <lineage>
        <taxon>Bacteria</taxon>
        <taxon>Bacillati</taxon>
        <taxon>Mycoplasmatota</taxon>
        <taxon>Mollicutes</taxon>
        <taxon>Mycoplasmataceae</taxon>
        <taxon>Mycoplasma</taxon>
    </lineage>
</organism>
<evidence type="ECO:0000313" key="2">
    <source>
        <dbReference type="Proteomes" id="UP000008637"/>
    </source>
</evidence>
<dbReference type="AlphaFoldDB" id="E8ZI36"/>
<sequence length="86" mass="9844">MANPALVKFSAAALSTGGAGVVGWQIVNHLNKGEDKTEVYLTKQGRERASSSEEWRVRKDKRILCFWRSTWIDSQYPKTEYTNRSH</sequence>
<dbReference type="KEGG" id="mha:HF1_07990"/>